<reference evidence="4 6" key="1">
    <citation type="journal article" date="2016" name="Gut Pathog.">
        <title>Whole genome sequencing of "Faecalibaculum rodentium" ALO17, isolated from C57BL/6J laboratory mouse feces.</title>
        <authorList>
            <person name="Lim S."/>
            <person name="Chang D.H."/>
            <person name="Ahn S."/>
            <person name="Kim B.C."/>
        </authorList>
    </citation>
    <scope>NUCLEOTIDE SEQUENCE [LARGE SCALE GENOMIC DNA]</scope>
    <source>
        <strain evidence="4 6">Alo17</strain>
    </source>
</reference>
<evidence type="ECO:0008006" key="8">
    <source>
        <dbReference type="Google" id="ProtNLM"/>
    </source>
</evidence>
<protein>
    <recommendedName>
        <fullName evidence="8">Class C sortase</fullName>
    </recommendedName>
</protein>
<dbReference type="CDD" id="cd05827">
    <property type="entry name" value="Sortase_C"/>
    <property type="match status" value="1"/>
</dbReference>
<evidence type="ECO:0000313" key="7">
    <source>
        <dbReference type="Proteomes" id="UP000186758"/>
    </source>
</evidence>
<dbReference type="Proteomes" id="UP000186758">
    <property type="component" value="Unassembled WGS sequence"/>
</dbReference>
<keyword evidence="3" id="KW-1133">Transmembrane helix</keyword>
<evidence type="ECO:0000256" key="2">
    <source>
        <dbReference type="PIRSR" id="PIRSR605754-1"/>
    </source>
</evidence>
<gene>
    <name evidence="4" type="ORF">AALO17_06420</name>
    <name evidence="5" type="ORF">BO223_11475</name>
</gene>
<keyword evidence="3" id="KW-0472">Membrane</keyword>
<dbReference type="RefSeq" id="WP_067555350.1">
    <property type="nucleotide sequence ID" value="NZ_CAMTMS010000007.1"/>
</dbReference>
<dbReference type="Gene3D" id="2.40.260.10">
    <property type="entry name" value="Sortase"/>
    <property type="match status" value="1"/>
</dbReference>
<keyword evidence="6" id="KW-1185">Reference proteome</keyword>
<dbReference type="EMBL" id="CP011391">
    <property type="protein sequence ID" value="AMK53776.1"/>
    <property type="molecule type" value="Genomic_DNA"/>
</dbReference>
<feature type="transmembrane region" description="Helical" evidence="3">
    <location>
        <begin position="245"/>
        <end position="263"/>
    </location>
</feature>
<dbReference type="GO" id="GO:0016787">
    <property type="term" value="F:hydrolase activity"/>
    <property type="evidence" value="ECO:0007669"/>
    <property type="project" value="UniProtKB-KW"/>
</dbReference>
<keyword evidence="3" id="KW-0812">Transmembrane</keyword>
<dbReference type="NCBIfam" id="TIGR01076">
    <property type="entry name" value="sortase_fam"/>
    <property type="match status" value="1"/>
</dbReference>
<dbReference type="NCBIfam" id="NF033745">
    <property type="entry name" value="class_C_sortase"/>
    <property type="match status" value="1"/>
</dbReference>
<dbReference type="Pfam" id="PF04203">
    <property type="entry name" value="Sortase"/>
    <property type="match status" value="1"/>
</dbReference>
<dbReference type="InterPro" id="IPR005754">
    <property type="entry name" value="Sortase"/>
</dbReference>
<reference evidence="5 7" key="2">
    <citation type="submission" date="2016-11" db="EMBL/GenBank/DDBJ databases">
        <title>Description of two novel members of the family Erysipelotrichaceae: Ileibacterium lipovorans gen. nov., sp. nov. and Dubosiella newyorkensis, gen. nov., sp. nov.</title>
        <authorList>
            <person name="Cox L.M."/>
            <person name="Sohn J."/>
            <person name="Tyrrell K.L."/>
            <person name="Citron D.M."/>
            <person name="Lawson P.A."/>
            <person name="Patel N.B."/>
            <person name="Iizumi T."/>
            <person name="Perez-Perez G.I."/>
            <person name="Goldstein E.J."/>
            <person name="Blaser M.J."/>
        </authorList>
    </citation>
    <scope>NUCLEOTIDE SEQUENCE [LARGE SCALE GENOMIC DNA]</scope>
    <source>
        <strain evidence="5 7">NYU-BL-K8</strain>
    </source>
</reference>
<dbReference type="STRING" id="1702221.AALO17_06420"/>
<evidence type="ECO:0000313" key="6">
    <source>
        <dbReference type="Proteomes" id="UP000069771"/>
    </source>
</evidence>
<dbReference type="OrthoDB" id="1648028at2"/>
<evidence type="ECO:0000313" key="4">
    <source>
        <dbReference type="EMBL" id="AMK53776.1"/>
    </source>
</evidence>
<organism evidence="4 6">
    <name type="scientific">Faecalibaculum rodentium</name>
    <dbReference type="NCBI Taxonomy" id="1702221"/>
    <lineage>
        <taxon>Bacteria</taxon>
        <taxon>Bacillati</taxon>
        <taxon>Bacillota</taxon>
        <taxon>Erysipelotrichia</taxon>
        <taxon>Erysipelotrichales</taxon>
        <taxon>Erysipelotrichaceae</taxon>
        <taxon>Faecalibaculum</taxon>
    </lineage>
</organism>
<proteinExistence type="predicted"/>
<accession>A0A140DSZ9</accession>
<dbReference type="SUPFAM" id="SSF63817">
    <property type="entry name" value="Sortase"/>
    <property type="match status" value="1"/>
</dbReference>
<dbReference type="EMBL" id="MPJZ01000098">
    <property type="protein sequence ID" value="OLU43584.1"/>
    <property type="molecule type" value="Genomic_DNA"/>
</dbReference>
<feature type="active site" description="Proton donor/acceptor" evidence="2">
    <location>
        <position position="146"/>
    </location>
</feature>
<dbReference type="InterPro" id="IPR042002">
    <property type="entry name" value="Sortase_C"/>
</dbReference>
<evidence type="ECO:0000256" key="3">
    <source>
        <dbReference type="SAM" id="Phobius"/>
    </source>
</evidence>
<evidence type="ECO:0000313" key="5">
    <source>
        <dbReference type="EMBL" id="OLU43584.1"/>
    </source>
</evidence>
<sequence length="276" mass="30587">MKRKIFSRLFFVIGFLLCAAPLVLGLIAGLEQKSVISSFNQTVSASENTAEEALKNADEYNTRLWQAQGAIVGNADAEFYSDENYESQLNLAGTGLMGSISIPKINISLPIYHGTDDEVLSKGVGHLQGSSLPVGGENSRSVLTAHRGLPNSKLFTRLDELETGDLIFLDISSRKLAYEVENIEVIDPEDMDKLQTVGGKDLITLVTCTPYGINTHRLLVTAHQVPYSEMAAQAVMPAPPSWRELIFASLPFIFIFIGLYRPIKDFFHKRKERTYE</sequence>
<keyword evidence="1" id="KW-0378">Hydrolase</keyword>
<name>A0A140DSZ9_9FIRM</name>
<dbReference type="Proteomes" id="UP000069771">
    <property type="component" value="Chromosome"/>
</dbReference>
<dbReference type="InterPro" id="IPR023365">
    <property type="entry name" value="Sortase_dom-sf"/>
</dbReference>
<dbReference type="KEGG" id="fro:AALO17_06420"/>
<evidence type="ECO:0000256" key="1">
    <source>
        <dbReference type="ARBA" id="ARBA00022801"/>
    </source>
</evidence>
<feature type="active site" description="Acyl-thioester intermediate" evidence="2">
    <location>
        <position position="208"/>
    </location>
</feature>
<dbReference type="GeneID" id="78477464"/>
<dbReference type="PATRIC" id="fig|1702221.3.peg.618"/>
<dbReference type="AlphaFoldDB" id="A0A140DSZ9"/>